<proteinExistence type="inferred from homology"/>
<dbReference type="SUPFAM" id="SSF58104">
    <property type="entry name" value="Methyl-accepting chemotaxis protein (MCP) signaling domain"/>
    <property type="match status" value="1"/>
</dbReference>
<dbReference type="PANTHER" id="PTHR32089">
    <property type="entry name" value="METHYL-ACCEPTING CHEMOTAXIS PROTEIN MCPB"/>
    <property type="match status" value="1"/>
</dbReference>
<dbReference type="SMART" id="SM00283">
    <property type="entry name" value="MA"/>
    <property type="match status" value="1"/>
</dbReference>
<dbReference type="PANTHER" id="PTHR32089:SF112">
    <property type="entry name" value="LYSOZYME-LIKE PROTEIN-RELATED"/>
    <property type="match status" value="1"/>
</dbReference>
<evidence type="ECO:0000256" key="1">
    <source>
        <dbReference type="ARBA" id="ARBA00004236"/>
    </source>
</evidence>
<dbReference type="Pfam" id="PF00015">
    <property type="entry name" value="MCPsignal"/>
    <property type="match status" value="1"/>
</dbReference>
<dbReference type="RefSeq" id="WP_258213062.1">
    <property type="nucleotide sequence ID" value="NZ_JANQBD010000006.1"/>
</dbReference>
<evidence type="ECO:0000256" key="3">
    <source>
        <dbReference type="ARBA" id="ARBA00023136"/>
    </source>
</evidence>
<keyword evidence="2" id="KW-1003">Cell membrane</keyword>
<feature type="domain" description="Methyl-accepting transducer" evidence="9">
    <location>
        <begin position="282"/>
        <end position="553"/>
    </location>
</feature>
<dbReference type="EMBL" id="JANQBD010000006">
    <property type="protein sequence ID" value="MCR8631459.1"/>
    <property type="molecule type" value="Genomic_DNA"/>
</dbReference>
<accession>A0ABT1YE52</accession>
<dbReference type="Proteomes" id="UP001300012">
    <property type="component" value="Unassembled WGS sequence"/>
</dbReference>
<dbReference type="InterPro" id="IPR004089">
    <property type="entry name" value="MCPsignal_dom"/>
</dbReference>
<evidence type="ECO:0000256" key="6">
    <source>
        <dbReference type="PROSITE-ProRule" id="PRU00284"/>
    </source>
</evidence>
<reference evidence="11 12" key="1">
    <citation type="submission" date="2022-08" db="EMBL/GenBank/DDBJ databases">
        <title>Paenibacillus endoradicis sp. nov., Paenibacillus radicibacter sp. nov and Paenibacillus pararadicis sp. nov., three cold-adapted plant growth-promoting bacteria isolated from root of Larix gmelinii in Great Khingan.</title>
        <authorList>
            <person name="Xue H."/>
        </authorList>
    </citation>
    <scope>NUCLEOTIDE SEQUENCE [LARGE SCALE GENOMIC DNA]</scope>
    <source>
        <strain evidence="11 12">N5-1-1-5</strain>
    </source>
</reference>
<feature type="coiled-coil region" evidence="7">
    <location>
        <begin position="71"/>
        <end position="98"/>
    </location>
</feature>
<keyword evidence="7" id="KW-0175">Coiled coil</keyword>
<protein>
    <submittedName>
        <fullName evidence="11">Methyl-accepting chemotaxis protein</fullName>
    </submittedName>
</protein>
<feature type="transmembrane region" description="Helical" evidence="8">
    <location>
        <begin position="190"/>
        <end position="209"/>
    </location>
</feature>
<evidence type="ECO:0000256" key="5">
    <source>
        <dbReference type="ARBA" id="ARBA00029447"/>
    </source>
</evidence>
<name>A0ABT1YE52_9BACL</name>
<comment type="similarity">
    <text evidence="5">Belongs to the methyl-accepting chemotaxis (MCP) protein family.</text>
</comment>
<evidence type="ECO:0000256" key="2">
    <source>
        <dbReference type="ARBA" id="ARBA00022475"/>
    </source>
</evidence>
<evidence type="ECO:0000313" key="12">
    <source>
        <dbReference type="Proteomes" id="UP001300012"/>
    </source>
</evidence>
<dbReference type="CDD" id="cd06225">
    <property type="entry name" value="HAMP"/>
    <property type="match status" value="1"/>
</dbReference>
<organism evidence="11 12">
    <name type="scientific">Paenibacillus radicis</name>
    <name type="common">ex Xue et al. 2023</name>
    <dbReference type="NCBI Taxonomy" id="2972489"/>
    <lineage>
        <taxon>Bacteria</taxon>
        <taxon>Bacillati</taxon>
        <taxon>Bacillota</taxon>
        <taxon>Bacilli</taxon>
        <taxon>Bacillales</taxon>
        <taxon>Paenibacillaceae</taxon>
        <taxon>Paenibacillus</taxon>
    </lineage>
</organism>
<comment type="subcellular location">
    <subcellularLocation>
        <location evidence="1">Cell membrane</location>
    </subcellularLocation>
</comment>
<dbReference type="PRINTS" id="PR00260">
    <property type="entry name" value="CHEMTRNSDUCR"/>
</dbReference>
<dbReference type="PROSITE" id="PS50885">
    <property type="entry name" value="HAMP"/>
    <property type="match status" value="1"/>
</dbReference>
<evidence type="ECO:0000259" key="10">
    <source>
        <dbReference type="PROSITE" id="PS50885"/>
    </source>
</evidence>
<dbReference type="Gene3D" id="1.10.287.950">
    <property type="entry name" value="Methyl-accepting chemotaxis protein"/>
    <property type="match status" value="1"/>
</dbReference>
<dbReference type="Gene3D" id="6.10.340.10">
    <property type="match status" value="1"/>
</dbReference>
<sequence>MRNLSLKWKLLLSFGLLILLFGGIVAYNYTELNTINELSKKQLASSEDEKLALRFESTIGILYSHQADLIINENQESIQNYREETESIKKQLKALTESVNTDEEKKWAAQLKTSTDAYLAIFDKIEAVFNKRNALSSAELKTTYKKLDDESDQHKKLLFSTIDSINESNRCEMAVLSDLLQDTIAKDIRILLLVLPLAVLIGSLSVFVITRMLTKPISRLVEATEKVAQGDLTVSIRIDSRDEIGRLSTSFGEMIKSLQQIIHEVGDHAIQVSASTEQLTASAEQTSQATQHIAETIQIMASDSEKQVRSVNETAEAVNTMSESVNQISEHTNHVVGASMKASQTATAGSETVQSAIQQMDSIHKTIDKMSAIIQRLVQRSNEIGEMNKVITTIAVQTNLLALNAGIEAARAGENGKGFAVVATEVRKLAEQSSHSSQQVEQIILTVQEETAAAAKSMTEVAAGITAGLEAVQFAGSSFEEISSAVGEVNVRINNVYGSLQLISQNSEQIVTAIAEIVAITEGTAAGAQNVSAATQQQLASMEEVATSSSHLSHMAEDLTQLIRRFQT</sequence>
<dbReference type="SMART" id="SM00304">
    <property type="entry name" value="HAMP"/>
    <property type="match status" value="1"/>
</dbReference>
<dbReference type="PROSITE" id="PS50111">
    <property type="entry name" value="CHEMOTAXIS_TRANSDUC_2"/>
    <property type="match status" value="1"/>
</dbReference>
<dbReference type="InterPro" id="IPR003660">
    <property type="entry name" value="HAMP_dom"/>
</dbReference>
<evidence type="ECO:0000313" key="11">
    <source>
        <dbReference type="EMBL" id="MCR8631459.1"/>
    </source>
</evidence>
<dbReference type="CDD" id="cd11386">
    <property type="entry name" value="MCP_signal"/>
    <property type="match status" value="1"/>
</dbReference>
<evidence type="ECO:0000256" key="8">
    <source>
        <dbReference type="SAM" id="Phobius"/>
    </source>
</evidence>
<keyword evidence="3 8" id="KW-0472">Membrane</keyword>
<evidence type="ECO:0000256" key="4">
    <source>
        <dbReference type="ARBA" id="ARBA00023224"/>
    </source>
</evidence>
<keyword evidence="12" id="KW-1185">Reference proteome</keyword>
<evidence type="ECO:0000259" key="9">
    <source>
        <dbReference type="PROSITE" id="PS50111"/>
    </source>
</evidence>
<dbReference type="InterPro" id="IPR004090">
    <property type="entry name" value="Chemotax_Me-accpt_rcpt"/>
</dbReference>
<keyword evidence="8" id="KW-1133">Transmembrane helix</keyword>
<keyword evidence="4 6" id="KW-0807">Transducer</keyword>
<keyword evidence="8" id="KW-0812">Transmembrane</keyword>
<evidence type="ECO:0000256" key="7">
    <source>
        <dbReference type="SAM" id="Coils"/>
    </source>
</evidence>
<gene>
    <name evidence="11" type="ORF">NV381_09610</name>
</gene>
<feature type="domain" description="HAMP" evidence="10">
    <location>
        <begin position="211"/>
        <end position="263"/>
    </location>
</feature>
<comment type="caution">
    <text evidence="11">The sequence shown here is derived from an EMBL/GenBank/DDBJ whole genome shotgun (WGS) entry which is preliminary data.</text>
</comment>
<dbReference type="Pfam" id="PF00672">
    <property type="entry name" value="HAMP"/>
    <property type="match status" value="1"/>
</dbReference>